<evidence type="ECO:0000313" key="4">
    <source>
        <dbReference type="Proteomes" id="UP000194204"/>
    </source>
</evidence>
<gene>
    <name evidence="3" type="ORF">Xbed_01591</name>
</gene>
<evidence type="ECO:0000256" key="1">
    <source>
        <dbReference type="SAM" id="Coils"/>
    </source>
</evidence>
<dbReference type="AlphaFoldDB" id="A0A1Y2SRJ8"/>
<feature type="coiled-coil region" evidence="1">
    <location>
        <begin position="109"/>
        <end position="161"/>
    </location>
</feature>
<name>A0A1Y2SRJ8_9GAMM</name>
<keyword evidence="4" id="KW-1185">Reference proteome</keyword>
<sequence length="165" mass="18646">MCGLMMRGLIMLAAGMVLTGCVTNAKECDPTLGDMSLIAKFNCNYSGTWDQRVVEKEKELQHEQALNKEFKAVYAAIEREKKAGKANLESKRRSQTALHKSLNHLLNQLKTKSVGKANMEKQIAELEDRLRNVSNQPSQSEMQKQLELQQLQSQLNKLQNSLLVQ</sequence>
<reference evidence="3 4" key="1">
    <citation type="submission" date="2017-01" db="EMBL/GenBank/DDBJ databases">
        <title>Deconstructing symbiosis and pathogenesis requirements using a combined genomic-metabolomic approach.</title>
        <authorList>
            <person name="Tobias N.J."/>
            <person name="Wolff H."/>
            <person name="Djahanschiri B."/>
            <person name="Ebersberger I."/>
            <person name="Bode H.B."/>
        </authorList>
    </citation>
    <scope>NUCLEOTIDE SEQUENCE [LARGE SCALE GENOMIC DNA]</scope>
    <source>
        <strain evidence="3 4">DSM 4764</strain>
    </source>
</reference>
<evidence type="ECO:0000313" key="3">
    <source>
        <dbReference type="EMBL" id="OTA20365.1"/>
    </source>
</evidence>
<feature type="chain" id="PRO_5013277187" description="Lipoprotein" evidence="2">
    <location>
        <begin position="20"/>
        <end position="165"/>
    </location>
</feature>
<dbReference type="PROSITE" id="PS51257">
    <property type="entry name" value="PROKAR_LIPOPROTEIN"/>
    <property type="match status" value="1"/>
</dbReference>
<comment type="caution">
    <text evidence="3">The sequence shown here is derived from an EMBL/GenBank/DDBJ whole genome shotgun (WGS) entry which is preliminary data.</text>
</comment>
<dbReference type="EMBL" id="MUBK01000010">
    <property type="protein sequence ID" value="OTA20365.1"/>
    <property type="molecule type" value="Genomic_DNA"/>
</dbReference>
<organism evidence="3 4">
    <name type="scientific">Xenorhabdus beddingii</name>
    <dbReference type="NCBI Taxonomy" id="40578"/>
    <lineage>
        <taxon>Bacteria</taxon>
        <taxon>Pseudomonadati</taxon>
        <taxon>Pseudomonadota</taxon>
        <taxon>Gammaproteobacteria</taxon>
        <taxon>Enterobacterales</taxon>
        <taxon>Morganellaceae</taxon>
        <taxon>Xenorhabdus</taxon>
    </lineage>
</organism>
<dbReference type="STRING" id="40578.Xbed_01591"/>
<keyword evidence="2" id="KW-0732">Signal</keyword>
<evidence type="ECO:0000256" key="2">
    <source>
        <dbReference type="SAM" id="SignalP"/>
    </source>
</evidence>
<keyword evidence="1" id="KW-0175">Coiled coil</keyword>
<evidence type="ECO:0008006" key="5">
    <source>
        <dbReference type="Google" id="ProtNLM"/>
    </source>
</evidence>
<protein>
    <recommendedName>
        <fullName evidence="5">Lipoprotein</fullName>
    </recommendedName>
</protein>
<dbReference type="Proteomes" id="UP000194204">
    <property type="component" value="Unassembled WGS sequence"/>
</dbReference>
<proteinExistence type="predicted"/>
<dbReference type="RefSeq" id="WP_244182432.1">
    <property type="nucleotide sequence ID" value="NZ_CAWNHF010000002.1"/>
</dbReference>
<feature type="signal peptide" evidence="2">
    <location>
        <begin position="1"/>
        <end position="19"/>
    </location>
</feature>
<accession>A0A1Y2SRJ8</accession>